<organism evidence="2 3">
    <name type="scientific">Paenibacillus glucanolyticus</name>
    <dbReference type="NCBI Taxonomy" id="59843"/>
    <lineage>
        <taxon>Bacteria</taxon>
        <taxon>Bacillati</taxon>
        <taxon>Bacillota</taxon>
        <taxon>Bacilli</taxon>
        <taxon>Bacillales</taxon>
        <taxon>Paenibacillaceae</taxon>
        <taxon>Paenibacillus</taxon>
    </lineage>
</organism>
<keyword evidence="1" id="KW-1133">Transmembrane helix</keyword>
<gene>
    <name evidence="2" type="ORF">AWU65_03705</name>
</gene>
<name>A0A163GQT7_9BACL</name>
<evidence type="ECO:0000313" key="2">
    <source>
        <dbReference type="EMBL" id="KZS45097.1"/>
    </source>
</evidence>
<sequence length="165" mass="19401">MSSLQHRKIINHRAAFGWCLSLALALFVTWKGTIYFKDFLYLFIEDSPWEILHTVSFIGISLPHIIIFFVSFLIVSWLRECIQFMLRKMWHPLIIVFLQFPLGVCRLMVALLVFWGGAIIIFNIVVFLTVLAFGDFTPLYSMLFAMLLSFFVSSKLNHYLRRVFH</sequence>
<dbReference type="AlphaFoldDB" id="A0A163GQT7"/>
<protein>
    <submittedName>
        <fullName evidence="2">Uncharacterized protein</fullName>
    </submittedName>
</protein>
<evidence type="ECO:0000313" key="3">
    <source>
        <dbReference type="Proteomes" id="UP000076796"/>
    </source>
</evidence>
<accession>A0A163GQT7</accession>
<proteinExistence type="predicted"/>
<feature type="transmembrane region" description="Helical" evidence="1">
    <location>
        <begin position="120"/>
        <end position="152"/>
    </location>
</feature>
<dbReference type="EMBL" id="LWMH01000001">
    <property type="protein sequence ID" value="KZS45097.1"/>
    <property type="molecule type" value="Genomic_DNA"/>
</dbReference>
<keyword evidence="3" id="KW-1185">Reference proteome</keyword>
<comment type="caution">
    <text evidence="2">The sequence shown here is derived from an EMBL/GenBank/DDBJ whole genome shotgun (WGS) entry which is preliminary data.</text>
</comment>
<evidence type="ECO:0000256" key="1">
    <source>
        <dbReference type="SAM" id="Phobius"/>
    </source>
</evidence>
<keyword evidence="1" id="KW-0472">Membrane</keyword>
<keyword evidence="1" id="KW-0812">Transmembrane</keyword>
<reference evidence="2" key="1">
    <citation type="journal article" date="2016" name="Genome Announc.">
        <title>Draft genomes of two strains of Paenibacillus glucanolyticus with capability to degrade lignocellulose.</title>
        <authorList>
            <person name="Mathews S.L."/>
            <person name="Pawlak J."/>
            <person name="Grunden A.M."/>
        </authorList>
    </citation>
    <scope>NUCLEOTIDE SEQUENCE [LARGE SCALE GENOMIC DNA]</scope>
    <source>
        <strain evidence="2">SLM1</strain>
    </source>
</reference>
<feature type="transmembrane region" description="Helical" evidence="1">
    <location>
        <begin position="55"/>
        <end position="78"/>
    </location>
</feature>
<dbReference type="Proteomes" id="UP000076796">
    <property type="component" value="Unassembled WGS sequence"/>
</dbReference>